<dbReference type="Pfam" id="PF14819">
    <property type="entry name" value="QueF_N"/>
    <property type="match status" value="1"/>
</dbReference>
<dbReference type="EMBL" id="SHBE01000002">
    <property type="protein sequence ID" value="RZO26861.1"/>
    <property type="molecule type" value="Genomic_DNA"/>
</dbReference>
<dbReference type="PANTHER" id="PTHR34354">
    <property type="entry name" value="NADPH-DEPENDENT 7-CYANO-7-DEAZAGUANINE REDUCTASE"/>
    <property type="match status" value="1"/>
</dbReference>
<reference evidence="2 3" key="1">
    <citation type="submission" date="2019-02" db="EMBL/GenBank/DDBJ databases">
        <title>Prokaryotic population dynamics and viral predation in marine succession experiment using metagenomics: the confinement effect.</title>
        <authorList>
            <person name="Haro-Moreno J.M."/>
            <person name="Rodriguez-Valera F."/>
            <person name="Lopez-Perez M."/>
        </authorList>
    </citation>
    <scope>NUCLEOTIDE SEQUENCE [LARGE SCALE GENOMIC DNA]</scope>
    <source>
        <strain evidence="2">MED-G159</strain>
    </source>
</reference>
<dbReference type="GO" id="GO:0033739">
    <property type="term" value="F:preQ1 synthase activity"/>
    <property type="evidence" value="ECO:0007669"/>
    <property type="project" value="InterPro"/>
</dbReference>
<dbReference type="InterPro" id="IPR029139">
    <property type="entry name" value="QueF_N"/>
</dbReference>
<dbReference type="AlphaFoldDB" id="A0A520N069"/>
<feature type="domain" description="NADPH-dependent 7-cyano-7-deazaguanine reductase N-terminal" evidence="1">
    <location>
        <begin position="14"/>
        <end position="117"/>
    </location>
</feature>
<proteinExistence type="predicted"/>
<dbReference type="SUPFAM" id="SSF55620">
    <property type="entry name" value="Tetrahydrobiopterin biosynthesis enzymes-like"/>
    <property type="match status" value="1"/>
</dbReference>
<dbReference type="Gene3D" id="3.30.1130.10">
    <property type="match status" value="2"/>
</dbReference>
<organism evidence="2 3">
    <name type="scientific">SAR86 cluster bacterium</name>
    <dbReference type="NCBI Taxonomy" id="2030880"/>
    <lineage>
        <taxon>Bacteria</taxon>
        <taxon>Pseudomonadati</taxon>
        <taxon>Pseudomonadota</taxon>
        <taxon>Gammaproteobacteria</taxon>
        <taxon>SAR86 cluster</taxon>
    </lineage>
</organism>
<dbReference type="InterPro" id="IPR043133">
    <property type="entry name" value="GTP-CH-I_C/QueF"/>
</dbReference>
<dbReference type="GO" id="GO:0008616">
    <property type="term" value="P:tRNA queuosine(34) biosynthetic process"/>
    <property type="evidence" value="ECO:0007669"/>
    <property type="project" value="InterPro"/>
</dbReference>
<dbReference type="PANTHER" id="PTHR34354:SF1">
    <property type="entry name" value="NADPH-DEPENDENT 7-CYANO-7-DEAZAGUANINE REDUCTASE"/>
    <property type="match status" value="1"/>
</dbReference>
<gene>
    <name evidence="2" type="ORF">EVA92_01535</name>
</gene>
<evidence type="ECO:0000313" key="2">
    <source>
        <dbReference type="EMBL" id="RZO26861.1"/>
    </source>
</evidence>
<dbReference type="InterPro" id="IPR050084">
    <property type="entry name" value="NADPH_dep_7-cyano-7-deazaG_red"/>
</dbReference>
<dbReference type="InterPro" id="IPR029500">
    <property type="entry name" value="QueF"/>
</dbReference>
<sequence>MTKQSPLGKNINFPKAFSKDLLHPISRAEQRDNMLSASLNGYDMWNIFELLWIDQKHFLHQNQISIKINCNSEFIPESKSMKLFLGSLIYKNFENKNQLYRLITNTLNDVLNTSVEIYDDIYENTFQDHVPIKVTKNFKLPQSKNTTNDTKRLCFAPFRSLCPVTSQPDIAKINIRGQIGSEDIDSLSSYLGSFFDLNVYHEKCIEQIYLKLIECNHQIDSIEGHFERRGGISIIPVRLKT</sequence>
<accession>A0A520N069</accession>
<dbReference type="Pfam" id="PF14489">
    <property type="entry name" value="QueF"/>
    <property type="match status" value="1"/>
</dbReference>
<dbReference type="Proteomes" id="UP000315825">
    <property type="component" value="Unassembled WGS sequence"/>
</dbReference>
<evidence type="ECO:0000313" key="3">
    <source>
        <dbReference type="Proteomes" id="UP000315825"/>
    </source>
</evidence>
<name>A0A520N069_9GAMM</name>
<evidence type="ECO:0000259" key="1">
    <source>
        <dbReference type="Pfam" id="PF14819"/>
    </source>
</evidence>
<comment type="caution">
    <text evidence="2">The sequence shown here is derived from an EMBL/GenBank/DDBJ whole genome shotgun (WGS) entry which is preliminary data.</text>
</comment>
<protein>
    <recommendedName>
        <fullName evidence="1">NADPH-dependent 7-cyano-7-deazaguanine reductase N-terminal domain-containing protein</fullName>
    </recommendedName>
</protein>